<dbReference type="EMBL" id="JAEPES010000004">
    <property type="protein sequence ID" value="MBK4348465.1"/>
    <property type="molecule type" value="Genomic_DNA"/>
</dbReference>
<dbReference type="PROSITE" id="PS01125">
    <property type="entry name" value="ROK"/>
    <property type="match status" value="1"/>
</dbReference>
<reference evidence="2" key="1">
    <citation type="submission" date="2021-01" db="EMBL/GenBank/DDBJ databases">
        <title>Lacisediminihabitans sp. nov. strain G11-30, isolated from Antarctic Soil.</title>
        <authorList>
            <person name="Li J."/>
        </authorList>
    </citation>
    <scope>NUCLEOTIDE SEQUENCE</scope>
    <source>
        <strain evidence="2">G11-30</strain>
    </source>
</reference>
<comment type="caution">
    <text evidence="2">The sequence shown here is derived from an EMBL/GenBank/DDBJ whole genome shotgun (WGS) entry which is preliminary data.</text>
</comment>
<dbReference type="SUPFAM" id="SSF53067">
    <property type="entry name" value="Actin-like ATPase domain"/>
    <property type="match status" value="1"/>
</dbReference>
<dbReference type="RefSeq" id="WP_200556666.1">
    <property type="nucleotide sequence ID" value="NZ_JAEPES010000004.1"/>
</dbReference>
<proteinExistence type="inferred from homology"/>
<dbReference type="SUPFAM" id="SSF46785">
    <property type="entry name" value="Winged helix' DNA-binding domain"/>
    <property type="match status" value="1"/>
</dbReference>
<sequence length="412" mass="41691">MVTGRVSLAAATSRGLILDLIRSQGPISRVELASATGLAAASISNIVRTLMADDLVVESGRGESTGGKPPVLIEINPRARFAIGVQLDSGSITTVIADSAGAIIARMKSPTIDATSPELLVAAIARAHRSLIDAIDLEPSRIVGVGVASPGPIDLAHGTVLSESLGWHAPSFSLVDALREAIGLPIVLDNDATAAAIGDYWTGGIDNPIAHCTVYLGAGIGAGILINGAIYRGASSNAGELGHSWIADDSLPAGGGTLGEIAGPRGVARQARRALAEGAKASFSLPDADIDPFADFATIATAAITGDTLALTLLERSAEIVADRVLGLADILDTSSIVLAGPALSIAGSIYLTTVRARLEQRSFARQVHPVRVTLSPHPADSAAIGAAALVLQAELSPRSAAGATLPSAHSA</sequence>
<comment type="similarity">
    <text evidence="1">Belongs to the ROK (NagC/XylR) family.</text>
</comment>
<dbReference type="Gene3D" id="3.30.420.40">
    <property type="match status" value="2"/>
</dbReference>
<organism evidence="2 3">
    <name type="scientific">Lacisediminihabitans changchengi</name>
    <dbReference type="NCBI Taxonomy" id="2787634"/>
    <lineage>
        <taxon>Bacteria</taxon>
        <taxon>Bacillati</taxon>
        <taxon>Actinomycetota</taxon>
        <taxon>Actinomycetes</taxon>
        <taxon>Micrococcales</taxon>
        <taxon>Microbacteriaceae</taxon>
        <taxon>Lacisediminihabitans</taxon>
    </lineage>
</organism>
<keyword evidence="3" id="KW-1185">Reference proteome</keyword>
<protein>
    <submittedName>
        <fullName evidence="2">ROK family transcriptional regulator</fullName>
    </submittedName>
</protein>
<dbReference type="Proteomes" id="UP000636458">
    <property type="component" value="Unassembled WGS sequence"/>
</dbReference>
<accession>A0A934W5G0</accession>
<gene>
    <name evidence="2" type="ORF">IV501_12530</name>
</gene>
<dbReference type="Gene3D" id="1.10.10.10">
    <property type="entry name" value="Winged helix-like DNA-binding domain superfamily/Winged helix DNA-binding domain"/>
    <property type="match status" value="1"/>
</dbReference>
<dbReference type="Pfam" id="PF00480">
    <property type="entry name" value="ROK"/>
    <property type="match status" value="1"/>
</dbReference>
<evidence type="ECO:0000256" key="1">
    <source>
        <dbReference type="ARBA" id="ARBA00006479"/>
    </source>
</evidence>
<dbReference type="InterPro" id="IPR036390">
    <property type="entry name" value="WH_DNA-bd_sf"/>
</dbReference>
<dbReference type="AlphaFoldDB" id="A0A934W5G0"/>
<evidence type="ECO:0000313" key="3">
    <source>
        <dbReference type="Proteomes" id="UP000636458"/>
    </source>
</evidence>
<dbReference type="InterPro" id="IPR036388">
    <property type="entry name" value="WH-like_DNA-bd_sf"/>
</dbReference>
<evidence type="ECO:0000313" key="2">
    <source>
        <dbReference type="EMBL" id="MBK4348465.1"/>
    </source>
</evidence>
<dbReference type="InterPro" id="IPR043129">
    <property type="entry name" value="ATPase_NBD"/>
</dbReference>
<dbReference type="PANTHER" id="PTHR18964:SF149">
    <property type="entry name" value="BIFUNCTIONAL UDP-N-ACETYLGLUCOSAMINE 2-EPIMERASE_N-ACETYLMANNOSAMINE KINASE"/>
    <property type="match status" value="1"/>
</dbReference>
<dbReference type="InterPro" id="IPR049874">
    <property type="entry name" value="ROK_cs"/>
</dbReference>
<dbReference type="PANTHER" id="PTHR18964">
    <property type="entry name" value="ROK (REPRESSOR, ORF, KINASE) FAMILY"/>
    <property type="match status" value="1"/>
</dbReference>
<name>A0A934W5G0_9MICO</name>
<dbReference type="InterPro" id="IPR000600">
    <property type="entry name" value="ROK"/>
</dbReference>